<dbReference type="PROSITE" id="PS50075">
    <property type="entry name" value="CARRIER"/>
    <property type="match status" value="1"/>
</dbReference>
<evidence type="ECO:0000313" key="2">
    <source>
        <dbReference type="EMBL" id="RKT70234.1"/>
    </source>
</evidence>
<dbReference type="RefSeq" id="WP_121222415.1">
    <property type="nucleotide sequence ID" value="NZ_JBIUBA010000005.1"/>
</dbReference>
<dbReference type="EMBL" id="RBXR01000001">
    <property type="protein sequence ID" value="RKT70234.1"/>
    <property type="molecule type" value="Genomic_DNA"/>
</dbReference>
<dbReference type="InterPro" id="IPR036736">
    <property type="entry name" value="ACP-like_sf"/>
</dbReference>
<gene>
    <name evidence="2" type="ORF">DFJ66_3490</name>
</gene>
<reference evidence="2 3" key="1">
    <citation type="submission" date="2018-10" db="EMBL/GenBank/DDBJ databases">
        <title>Sequencing the genomes of 1000 actinobacteria strains.</title>
        <authorList>
            <person name="Klenk H.-P."/>
        </authorList>
    </citation>
    <scope>NUCLEOTIDE SEQUENCE [LARGE SCALE GENOMIC DNA]</scope>
    <source>
        <strain evidence="2 3">DSM 43911</strain>
    </source>
</reference>
<protein>
    <submittedName>
        <fullName evidence="2">Acyl carrier protein</fullName>
    </submittedName>
</protein>
<name>A0A495XBK5_9PSEU</name>
<evidence type="ECO:0000259" key="1">
    <source>
        <dbReference type="PROSITE" id="PS50075"/>
    </source>
</evidence>
<dbReference type="Proteomes" id="UP000272729">
    <property type="component" value="Unassembled WGS sequence"/>
</dbReference>
<proteinExistence type="predicted"/>
<organism evidence="2 3">
    <name type="scientific">Saccharothrix variisporea</name>
    <dbReference type="NCBI Taxonomy" id="543527"/>
    <lineage>
        <taxon>Bacteria</taxon>
        <taxon>Bacillati</taxon>
        <taxon>Actinomycetota</taxon>
        <taxon>Actinomycetes</taxon>
        <taxon>Pseudonocardiales</taxon>
        <taxon>Pseudonocardiaceae</taxon>
        <taxon>Saccharothrix</taxon>
    </lineage>
</organism>
<sequence length="76" mass="8349">MIEGRVRDVIASVFSVHPDELPARLDPDTLPGWTSLRQVQLVLALEREFGVEVDPVLVPDLVSERAIVEMLAEAAA</sequence>
<evidence type="ECO:0000313" key="3">
    <source>
        <dbReference type="Proteomes" id="UP000272729"/>
    </source>
</evidence>
<accession>A0A495XBK5</accession>
<dbReference type="AlphaFoldDB" id="A0A495XBK5"/>
<dbReference type="InterPro" id="IPR009081">
    <property type="entry name" value="PP-bd_ACP"/>
</dbReference>
<feature type="domain" description="Carrier" evidence="1">
    <location>
        <begin position="1"/>
        <end position="75"/>
    </location>
</feature>
<comment type="caution">
    <text evidence="2">The sequence shown here is derived from an EMBL/GenBank/DDBJ whole genome shotgun (WGS) entry which is preliminary data.</text>
</comment>
<dbReference type="SUPFAM" id="SSF47336">
    <property type="entry name" value="ACP-like"/>
    <property type="match status" value="1"/>
</dbReference>
<keyword evidence="3" id="KW-1185">Reference proteome</keyword>
<dbReference type="Gene3D" id="1.10.1200.10">
    <property type="entry name" value="ACP-like"/>
    <property type="match status" value="1"/>
</dbReference>
<dbReference type="OrthoDB" id="3192566at2"/>